<dbReference type="GO" id="GO:0046872">
    <property type="term" value="F:metal ion binding"/>
    <property type="evidence" value="ECO:0007669"/>
    <property type="project" value="UniProtKB-KW"/>
</dbReference>
<dbReference type="PANTHER" id="PTHR33542:SF3">
    <property type="entry name" value="SIROHYDROCHLORIN FERROCHELATASE, CHLOROPLASTIC"/>
    <property type="match status" value="1"/>
</dbReference>
<keyword evidence="4" id="KW-1185">Reference proteome</keyword>
<dbReference type="EC" id="4.99.1.3" evidence="3"/>
<name>A0A518DNN6_9BACT</name>
<dbReference type="KEGG" id="lcre:Pla8534_12260"/>
<keyword evidence="1" id="KW-0479">Metal-binding</keyword>
<evidence type="ECO:0000256" key="1">
    <source>
        <dbReference type="ARBA" id="ARBA00022723"/>
    </source>
</evidence>
<dbReference type="EMBL" id="CP036433">
    <property type="protein sequence ID" value="QDU93446.1"/>
    <property type="molecule type" value="Genomic_DNA"/>
</dbReference>
<keyword evidence="2 3" id="KW-0456">Lyase</keyword>
<evidence type="ECO:0000313" key="4">
    <source>
        <dbReference type="Proteomes" id="UP000317648"/>
    </source>
</evidence>
<sequence length="129" mass="14064">MTTDPTVGVVLVDHGSRREESNAMLLEVAAMFAQSSPYTIIEPAHMELAEPTLQTAFDRCIARGAEQIVVHPYFLLPGNHSREDIPRLAAEAAARRPDVPYVVTEPLGLHPLLGQVIRDRIAAALAENS</sequence>
<dbReference type="GO" id="GO:0016852">
    <property type="term" value="F:sirohydrochlorin cobaltochelatase activity"/>
    <property type="evidence" value="ECO:0007669"/>
    <property type="project" value="UniProtKB-EC"/>
</dbReference>
<dbReference type="Pfam" id="PF01903">
    <property type="entry name" value="CbiX"/>
    <property type="match status" value="1"/>
</dbReference>
<dbReference type="SUPFAM" id="SSF53800">
    <property type="entry name" value="Chelatase"/>
    <property type="match status" value="1"/>
</dbReference>
<dbReference type="RefSeq" id="WP_145050259.1">
    <property type="nucleotide sequence ID" value="NZ_CP036433.1"/>
</dbReference>
<organism evidence="3 4">
    <name type="scientific">Lignipirellula cremea</name>
    <dbReference type="NCBI Taxonomy" id="2528010"/>
    <lineage>
        <taxon>Bacteria</taxon>
        <taxon>Pseudomonadati</taxon>
        <taxon>Planctomycetota</taxon>
        <taxon>Planctomycetia</taxon>
        <taxon>Pirellulales</taxon>
        <taxon>Pirellulaceae</taxon>
        <taxon>Lignipirellula</taxon>
    </lineage>
</organism>
<dbReference type="InterPro" id="IPR002762">
    <property type="entry name" value="CbiX-like"/>
</dbReference>
<dbReference type="Gene3D" id="3.40.50.1400">
    <property type="match status" value="1"/>
</dbReference>
<gene>
    <name evidence="3" type="primary">cbiX</name>
    <name evidence="3" type="ORF">Pla8534_12260</name>
</gene>
<evidence type="ECO:0000256" key="2">
    <source>
        <dbReference type="ARBA" id="ARBA00023239"/>
    </source>
</evidence>
<reference evidence="3 4" key="1">
    <citation type="submission" date="2019-02" db="EMBL/GenBank/DDBJ databases">
        <title>Deep-cultivation of Planctomycetes and their phenomic and genomic characterization uncovers novel biology.</title>
        <authorList>
            <person name="Wiegand S."/>
            <person name="Jogler M."/>
            <person name="Boedeker C."/>
            <person name="Pinto D."/>
            <person name="Vollmers J."/>
            <person name="Rivas-Marin E."/>
            <person name="Kohn T."/>
            <person name="Peeters S.H."/>
            <person name="Heuer A."/>
            <person name="Rast P."/>
            <person name="Oberbeckmann S."/>
            <person name="Bunk B."/>
            <person name="Jeske O."/>
            <person name="Meyerdierks A."/>
            <person name="Storesund J.E."/>
            <person name="Kallscheuer N."/>
            <person name="Luecker S."/>
            <person name="Lage O.M."/>
            <person name="Pohl T."/>
            <person name="Merkel B.J."/>
            <person name="Hornburger P."/>
            <person name="Mueller R.-W."/>
            <person name="Bruemmer F."/>
            <person name="Labrenz M."/>
            <person name="Spormann A.M."/>
            <person name="Op den Camp H."/>
            <person name="Overmann J."/>
            <person name="Amann R."/>
            <person name="Jetten M.S.M."/>
            <person name="Mascher T."/>
            <person name="Medema M.H."/>
            <person name="Devos D.P."/>
            <person name="Kaster A.-K."/>
            <person name="Ovreas L."/>
            <person name="Rohde M."/>
            <person name="Galperin M.Y."/>
            <person name="Jogler C."/>
        </authorList>
    </citation>
    <scope>NUCLEOTIDE SEQUENCE [LARGE SCALE GENOMIC DNA]</scope>
    <source>
        <strain evidence="3 4">Pla85_3_4</strain>
    </source>
</reference>
<dbReference type="OrthoDB" id="9797895at2"/>
<dbReference type="CDD" id="cd03416">
    <property type="entry name" value="CbiX_SirB_N"/>
    <property type="match status" value="1"/>
</dbReference>
<dbReference type="AlphaFoldDB" id="A0A518DNN6"/>
<proteinExistence type="predicted"/>
<evidence type="ECO:0000313" key="3">
    <source>
        <dbReference type="EMBL" id="QDU93446.1"/>
    </source>
</evidence>
<accession>A0A518DNN6</accession>
<protein>
    <submittedName>
        <fullName evidence="3">Sirohydrochlorin cobaltochelatase</fullName>
        <ecNumber evidence="3">4.99.1.3</ecNumber>
    </submittedName>
</protein>
<dbReference type="PANTHER" id="PTHR33542">
    <property type="entry name" value="SIROHYDROCHLORIN FERROCHELATASE, CHLOROPLASTIC"/>
    <property type="match status" value="1"/>
</dbReference>
<dbReference type="InterPro" id="IPR050963">
    <property type="entry name" value="Sirohydro_Cobaltochel/CbiX"/>
</dbReference>
<dbReference type="Proteomes" id="UP000317648">
    <property type="component" value="Chromosome"/>
</dbReference>